<evidence type="ECO:0000256" key="1">
    <source>
        <dbReference type="SAM" id="MobiDB-lite"/>
    </source>
</evidence>
<dbReference type="Proteomes" id="UP000198500">
    <property type="component" value="Unassembled WGS sequence"/>
</dbReference>
<keyword evidence="3" id="KW-1185">Reference proteome</keyword>
<protein>
    <submittedName>
        <fullName evidence="2">Uncharacterized protein</fullName>
    </submittedName>
</protein>
<sequence>MDRFTFMTYSLRSLLFGILLVLPLILATSAFADHDRRGGYHYHTYHHHYHDSDHKAGKWHHRSLQRSHKPRRHWRSYRTPTRPHYDRRPPRHDRRHHHRHSYTVPLVTVGGVPVLIIRAD</sequence>
<feature type="compositionally biased region" description="Basic residues" evidence="1">
    <location>
        <begin position="64"/>
        <end position="76"/>
    </location>
</feature>
<evidence type="ECO:0000313" key="2">
    <source>
        <dbReference type="EMBL" id="SDX12125.1"/>
    </source>
</evidence>
<reference evidence="2 3" key="1">
    <citation type="submission" date="2016-10" db="EMBL/GenBank/DDBJ databases">
        <authorList>
            <person name="de Groot N.N."/>
        </authorList>
    </citation>
    <scope>NUCLEOTIDE SEQUENCE [LARGE SCALE GENOMIC DNA]</scope>
    <source>
        <strain evidence="2 3">DSM 19219</strain>
    </source>
</reference>
<accession>A0A1H2Z476</accession>
<dbReference type="EMBL" id="FNNI01000004">
    <property type="protein sequence ID" value="SDX12125.1"/>
    <property type="molecule type" value="Genomic_DNA"/>
</dbReference>
<gene>
    <name evidence="2" type="ORF">SAMN05443545_10434</name>
</gene>
<name>A0A1H2Z476_9GAMM</name>
<feature type="region of interest" description="Disordered" evidence="1">
    <location>
        <begin position="64"/>
        <end position="99"/>
    </location>
</feature>
<organism evidence="2 3">
    <name type="scientific">Aidingimonas halophila</name>
    <dbReference type="NCBI Taxonomy" id="574349"/>
    <lineage>
        <taxon>Bacteria</taxon>
        <taxon>Pseudomonadati</taxon>
        <taxon>Pseudomonadota</taxon>
        <taxon>Gammaproteobacteria</taxon>
        <taxon>Oceanospirillales</taxon>
        <taxon>Halomonadaceae</taxon>
        <taxon>Aidingimonas</taxon>
    </lineage>
</organism>
<feature type="compositionally biased region" description="Basic residues" evidence="1">
    <location>
        <begin position="89"/>
        <end position="99"/>
    </location>
</feature>
<dbReference type="AlphaFoldDB" id="A0A1H2Z476"/>
<proteinExistence type="predicted"/>
<evidence type="ECO:0000313" key="3">
    <source>
        <dbReference type="Proteomes" id="UP000198500"/>
    </source>
</evidence>